<dbReference type="SUPFAM" id="SSF56024">
    <property type="entry name" value="Phospholipase D/nuclease"/>
    <property type="match status" value="2"/>
</dbReference>
<dbReference type="InterPro" id="IPR025202">
    <property type="entry name" value="PLD-like_dom"/>
</dbReference>
<evidence type="ECO:0000313" key="3">
    <source>
        <dbReference type="Proteomes" id="UP000181936"/>
    </source>
</evidence>
<dbReference type="EMBL" id="CP016020">
    <property type="protein sequence ID" value="APH05589.1"/>
    <property type="molecule type" value="Genomic_DNA"/>
</dbReference>
<dbReference type="OrthoDB" id="92272at2"/>
<dbReference type="CDD" id="cd09129">
    <property type="entry name" value="PLDc_unchar2_1"/>
    <property type="match status" value="1"/>
</dbReference>
<feature type="domain" description="Phospholipase D-like" evidence="1">
    <location>
        <begin position="299"/>
        <end position="443"/>
    </location>
</feature>
<protein>
    <submittedName>
        <fullName evidence="2">Phospholipase</fullName>
    </submittedName>
</protein>
<reference evidence="2 3" key="1">
    <citation type="journal article" date="2016" name="Sci. Rep.">
        <title>Complete genome sequence and transcriptomic analysis of a novel marine strain Bacillus weihaiensis reveals the mechanism of brown algae degradation.</title>
        <authorList>
            <person name="Zhu Y."/>
            <person name="Chen P."/>
            <person name="Bao Y."/>
            <person name="Men Y."/>
            <person name="Zeng Y."/>
            <person name="Yang J."/>
            <person name="Sun J."/>
            <person name="Sun Y."/>
        </authorList>
    </citation>
    <scope>NUCLEOTIDE SEQUENCE [LARGE SCALE GENOMIC DNA]</scope>
    <source>
        <strain evidence="2 3">Alg07</strain>
    </source>
</reference>
<dbReference type="PANTHER" id="PTHR21248">
    <property type="entry name" value="CARDIOLIPIN SYNTHASE"/>
    <property type="match status" value="1"/>
</dbReference>
<evidence type="ECO:0000313" key="2">
    <source>
        <dbReference type="EMBL" id="APH05589.1"/>
    </source>
</evidence>
<dbReference type="Proteomes" id="UP000181936">
    <property type="component" value="Chromosome"/>
</dbReference>
<accession>A0A1L3MTC6</accession>
<name>A0A1L3MTC6_9BACI</name>
<dbReference type="CDD" id="cd09130">
    <property type="entry name" value="PLDc_unchar2_2"/>
    <property type="match status" value="1"/>
</dbReference>
<dbReference type="Gene3D" id="3.30.870.10">
    <property type="entry name" value="Endonuclease Chain A"/>
    <property type="match status" value="2"/>
</dbReference>
<dbReference type="PANTHER" id="PTHR21248:SF22">
    <property type="entry name" value="PHOSPHOLIPASE D"/>
    <property type="match status" value="1"/>
</dbReference>
<proteinExistence type="predicted"/>
<dbReference type="GO" id="GO:0006793">
    <property type="term" value="P:phosphorus metabolic process"/>
    <property type="evidence" value="ECO:0007669"/>
    <property type="project" value="UniProtKB-ARBA"/>
</dbReference>
<dbReference type="AlphaFoldDB" id="A0A1L3MTC6"/>
<keyword evidence="3" id="KW-1185">Reference proteome</keyword>
<dbReference type="RefSeq" id="WP_072580381.1">
    <property type="nucleotide sequence ID" value="NZ_CP016020.1"/>
</dbReference>
<dbReference type="STRING" id="1547283.A9C19_12970"/>
<dbReference type="Pfam" id="PF13091">
    <property type="entry name" value="PLDc_2"/>
    <property type="match status" value="1"/>
</dbReference>
<organism evidence="2 3">
    <name type="scientific">Bacillus weihaiensis</name>
    <dbReference type="NCBI Taxonomy" id="1547283"/>
    <lineage>
        <taxon>Bacteria</taxon>
        <taxon>Bacillati</taxon>
        <taxon>Bacillota</taxon>
        <taxon>Bacilli</taxon>
        <taxon>Bacillales</taxon>
        <taxon>Bacillaceae</taxon>
        <taxon>Bacillus</taxon>
    </lineage>
</organism>
<dbReference type="KEGG" id="bwh:A9C19_12970"/>
<gene>
    <name evidence="2" type="ORF">A9C19_12970</name>
</gene>
<evidence type="ECO:0000259" key="1">
    <source>
        <dbReference type="Pfam" id="PF13091"/>
    </source>
</evidence>
<sequence>MRKLLSLLKKKRVLLLVGIIILIASVSLFHTKKSLPEGVSYESDVYYVENVEFIYDLTYMTEDKKSKHEQSIFQEIYQLIEKAEEIIVVDMFLFNDYQDKNQQFPPLAKTLTKKLIEQKRMKPYLDIIVITDEINSSYRSHEVDHFQALEEVGISVVYTNLNRLRDPNPLYSGLWRTGFQWFGQEGEGWLPNPMAEEAPNVTLRSYLKLMNIKANHRKVIATENAAIITSANAHAASSYHSNIGFKVEGEIVEDLINTEQAVLNFSSNISLKKPKNQQVTKGDIGLQLLTEQKIQDHVIKEIDASKKGDTIWLAMFYLADTEVLEALKASANRDVKVQLILDPNQNAFGSEKMGLPNLPVAAELTQLGEENITIRWYNTGKEQFHTKMMYIHKKGQPHIIIGGSANFTERNLDNYNLETNVKIVASDEEDIMKDVSSYFNKLWLNEENEYTVNYEVYQDQLPVFKYLLYLIQKMLHFTTY</sequence>